<dbReference type="NCBIfam" id="NF009891">
    <property type="entry name" value="PRK13351.1-1"/>
    <property type="match status" value="1"/>
</dbReference>
<evidence type="ECO:0000256" key="1">
    <source>
        <dbReference type="ARBA" id="ARBA00005870"/>
    </source>
</evidence>
<dbReference type="FunFam" id="3.30.230.10:FF:000003">
    <property type="entry name" value="Elongation factor G"/>
    <property type="match status" value="1"/>
</dbReference>
<dbReference type="SMART" id="SM00838">
    <property type="entry name" value="EFG_C"/>
    <property type="match status" value="1"/>
</dbReference>
<keyword evidence="11" id="KW-1185">Reference proteome</keyword>
<dbReference type="Pfam" id="PF14492">
    <property type="entry name" value="EFG_III"/>
    <property type="match status" value="1"/>
</dbReference>
<dbReference type="Gene3D" id="3.30.70.240">
    <property type="match status" value="1"/>
</dbReference>
<evidence type="ECO:0000256" key="4">
    <source>
        <dbReference type="ARBA" id="ARBA00022768"/>
    </source>
</evidence>
<dbReference type="NCBIfam" id="TIGR00231">
    <property type="entry name" value="small_GTP"/>
    <property type="match status" value="1"/>
</dbReference>
<name>A0A8A4TH14_SULCO</name>
<dbReference type="NCBIfam" id="TIGR00484">
    <property type="entry name" value="EF-G"/>
    <property type="match status" value="1"/>
</dbReference>
<feature type="domain" description="Tr-type G" evidence="9">
    <location>
        <begin position="4"/>
        <end position="278"/>
    </location>
</feature>
<dbReference type="Gene3D" id="2.40.30.10">
    <property type="entry name" value="Translation factors"/>
    <property type="match status" value="1"/>
</dbReference>
<dbReference type="SUPFAM" id="SSF54211">
    <property type="entry name" value="Ribosomal protein S5 domain 2-like"/>
    <property type="match status" value="1"/>
</dbReference>
<dbReference type="InterPro" id="IPR000795">
    <property type="entry name" value="T_Tr_GTP-bd_dom"/>
</dbReference>
<dbReference type="InterPro" id="IPR053905">
    <property type="entry name" value="EF-G-like_DII"/>
</dbReference>
<evidence type="ECO:0000256" key="3">
    <source>
        <dbReference type="ARBA" id="ARBA00022741"/>
    </source>
</evidence>
<evidence type="ECO:0000256" key="5">
    <source>
        <dbReference type="ARBA" id="ARBA00022917"/>
    </source>
</evidence>
<organism evidence="10 11">
    <name type="scientific">Sulfidibacter corallicola</name>
    <dbReference type="NCBI Taxonomy" id="2818388"/>
    <lineage>
        <taxon>Bacteria</taxon>
        <taxon>Pseudomonadati</taxon>
        <taxon>Acidobacteriota</taxon>
        <taxon>Holophagae</taxon>
        <taxon>Acanthopleuribacterales</taxon>
        <taxon>Acanthopleuribacteraceae</taxon>
        <taxon>Sulfidibacter</taxon>
    </lineage>
</organism>
<dbReference type="SMART" id="SM00889">
    <property type="entry name" value="EFG_IV"/>
    <property type="match status" value="1"/>
</dbReference>
<dbReference type="GO" id="GO:0005525">
    <property type="term" value="F:GTP binding"/>
    <property type="evidence" value="ECO:0007669"/>
    <property type="project" value="UniProtKB-UniRule"/>
</dbReference>
<sequence length="692" mass="77213">MKVDDIRNVGICGHGGSGKTTLAEAMLLNAGTINRMGTVEQGNTVSDFHRQEIERQISISTSMMHFQWMEHKINLVDTPGYLDFIGEVYGAMHVVDIGLVTVDASAGVEVGTELHWKYGKKHDLSKFIVFNKLDKEDISFDRVALEVMDQFGPNVIVAQFPVETGAGFTKIVDLIRDAVLVYQTDGSGAYTEEPIPDSIRDVYNDYRLAFMESIIEHDEALMEKYLDDQKISEEELKRALSHASKHNEIYPILCCSAKNNIGVSRIMEILVKYGASASDLPDITGKDVDGNIVSRACRAEEPLAIQIFKTISESHVGELSFVKVYSGVLKTGMDVHNANNNTSERISTLYMLNGKERHETNMLEPGDMGGIIKLKHAHTNDTLCDANSPVVLSQIKFPEPVIRAALVTESKGDEDKLSKGLAELHQEDPTFHFHYDGEIRQTIVSGQGELQLDWVIHRLQDRFGVNAELLEPRIPFRETIRKPATIHRRYKKQSGGRGQYGDVHIEVKPLHRGGGFQFVNNIVGGAIPSKYIPAVEKGVTQAMAEGYLTTCPIVDLSVRLFDGSYHSVDSSDMAFQIAGSLAMKEAMGQANPIILEPLYELEIRIPEEYMGAVMGDVSQRRGKVLGMDSEGNFQIIHAEIPLAELWKYSSNLRSISQGRGRHSRKFSHYEPVPKEIQTRLTDQFKSERESSN</sequence>
<dbReference type="CDD" id="cd01434">
    <property type="entry name" value="EFG_mtEFG1_IV"/>
    <property type="match status" value="1"/>
</dbReference>
<dbReference type="InterPro" id="IPR035649">
    <property type="entry name" value="EFG_V"/>
</dbReference>
<dbReference type="InterPro" id="IPR004540">
    <property type="entry name" value="Transl_elong_EFG/EF2"/>
</dbReference>
<reference evidence="10" key="1">
    <citation type="submission" date="2021-03" db="EMBL/GenBank/DDBJ databases">
        <title>Acanthopleuribacteraceae sp. M133.</title>
        <authorList>
            <person name="Wang G."/>
        </authorList>
    </citation>
    <scope>NUCLEOTIDE SEQUENCE</scope>
    <source>
        <strain evidence="10">M133</strain>
    </source>
</reference>
<dbReference type="FunFam" id="3.30.70.240:FF:000001">
    <property type="entry name" value="Elongation factor G"/>
    <property type="match status" value="1"/>
</dbReference>
<dbReference type="InterPro" id="IPR005225">
    <property type="entry name" value="Small_GTP-bd"/>
</dbReference>
<evidence type="ECO:0000259" key="9">
    <source>
        <dbReference type="PROSITE" id="PS51722"/>
    </source>
</evidence>
<dbReference type="SUPFAM" id="SSF50447">
    <property type="entry name" value="Translation proteins"/>
    <property type="match status" value="1"/>
</dbReference>
<evidence type="ECO:0000256" key="6">
    <source>
        <dbReference type="ARBA" id="ARBA00023134"/>
    </source>
</evidence>
<dbReference type="CDD" id="cd16262">
    <property type="entry name" value="EFG_III"/>
    <property type="match status" value="1"/>
</dbReference>
<dbReference type="InterPro" id="IPR035647">
    <property type="entry name" value="EFG_III/V"/>
</dbReference>
<protein>
    <recommendedName>
        <fullName evidence="2 8">Elongation factor G</fullName>
    </recommendedName>
</protein>
<dbReference type="GO" id="GO:0003746">
    <property type="term" value="F:translation elongation factor activity"/>
    <property type="evidence" value="ECO:0007669"/>
    <property type="project" value="UniProtKB-UniRule"/>
</dbReference>
<dbReference type="Pfam" id="PF00009">
    <property type="entry name" value="GTP_EFTU"/>
    <property type="match status" value="1"/>
</dbReference>
<dbReference type="InterPro" id="IPR014721">
    <property type="entry name" value="Ribsml_uS5_D2-typ_fold_subgr"/>
</dbReference>
<dbReference type="PRINTS" id="PR00315">
    <property type="entry name" value="ELONGATNFCT"/>
</dbReference>
<dbReference type="InterPro" id="IPR047872">
    <property type="entry name" value="EFG_IV"/>
</dbReference>
<dbReference type="AlphaFoldDB" id="A0A8A4TH14"/>
<dbReference type="KEGG" id="scor:J3U87_21105"/>
<dbReference type="Pfam" id="PF03764">
    <property type="entry name" value="EFG_IV"/>
    <property type="match status" value="1"/>
</dbReference>
<dbReference type="InterPro" id="IPR041095">
    <property type="entry name" value="EFG_II"/>
</dbReference>
<keyword evidence="6" id="KW-0342">GTP-binding</keyword>
<dbReference type="PROSITE" id="PS51722">
    <property type="entry name" value="G_TR_2"/>
    <property type="match status" value="1"/>
</dbReference>
<dbReference type="Gene3D" id="3.30.70.870">
    <property type="entry name" value="Elongation Factor G (Translational Gtpase), domain 3"/>
    <property type="match status" value="1"/>
</dbReference>
<dbReference type="InterPro" id="IPR000640">
    <property type="entry name" value="EFG_V-like"/>
</dbReference>
<dbReference type="InterPro" id="IPR009022">
    <property type="entry name" value="EFG_III"/>
</dbReference>
<dbReference type="EMBL" id="CP071793">
    <property type="protein sequence ID" value="QTD48091.1"/>
    <property type="molecule type" value="Genomic_DNA"/>
</dbReference>
<dbReference type="SUPFAM" id="SSF52540">
    <property type="entry name" value="P-loop containing nucleoside triphosphate hydrolases"/>
    <property type="match status" value="1"/>
</dbReference>
<dbReference type="RefSeq" id="WP_237377752.1">
    <property type="nucleotide sequence ID" value="NZ_CP071793.1"/>
</dbReference>
<dbReference type="SUPFAM" id="SSF54980">
    <property type="entry name" value="EF-G C-terminal domain-like"/>
    <property type="match status" value="2"/>
</dbReference>
<dbReference type="PANTHER" id="PTHR43261:SF6">
    <property type="entry name" value="ELONGATION FACTOR G-LIKE PROTEIN"/>
    <property type="match status" value="1"/>
</dbReference>
<dbReference type="InterPro" id="IPR009000">
    <property type="entry name" value="Transl_B-barrel_sf"/>
</dbReference>
<dbReference type="GO" id="GO:0032790">
    <property type="term" value="P:ribosome disassembly"/>
    <property type="evidence" value="ECO:0007669"/>
    <property type="project" value="TreeGrafter"/>
</dbReference>
<gene>
    <name evidence="10" type="primary">fusA</name>
    <name evidence="10" type="ORF">J3U87_21105</name>
</gene>
<accession>A0A8A4TH14</accession>
<dbReference type="Gene3D" id="3.40.50.300">
    <property type="entry name" value="P-loop containing nucleotide triphosphate hydrolases"/>
    <property type="match status" value="1"/>
</dbReference>
<evidence type="ECO:0000256" key="7">
    <source>
        <dbReference type="ARBA" id="ARBA00024731"/>
    </source>
</evidence>
<proteinExistence type="inferred from homology"/>
<comment type="similarity">
    <text evidence="1">Belongs to the TRAFAC class translation factor GTPase superfamily. Classic translation factor GTPase family. EF-G/EF-2 subfamily.</text>
</comment>
<dbReference type="NCBIfam" id="NF009381">
    <property type="entry name" value="PRK12740.1-5"/>
    <property type="match status" value="1"/>
</dbReference>
<dbReference type="NCBIfam" id="NF009379">
    <property type="entry name" value="PRK12740.1-3"/>
    <property type="match status" value="1"/>
</dbReference>
<keyword evidence="5" id="KW-0648">Protein biosynthesis</keyword>
<dbReference type="Gene3D" id="3.30.230.10">
    <property type="match status" value="1"/>
</dbReference>
<dbReference type="Pfam" id="PF00679">
    <property type="entry name" value="EFG_C"/>
    <property type="match status" value="1"/>
</dbReference>
<evidence type="ECO:0000256" key="2">
    <source>
        <dbReference type="ARBA" id="ARBA00017872"/>
    </source>
</evidence>
<dbReference type="GO" id="GO:0003924">
    <property type="term" value="F:GTPase activity"/>
    <property type="evidence" value="ECO:0007669"/>
    <property type="project" value="InterPro"/>
</dbReference>
<dbReference type="PANTHER" id="PTHR43261">
    <property type="entry name" value="TRANSLATION ELONGATION FACTOR G-RELATED"/>
    <property type="match status" value="1"/>
</dbReference>
<keyword evidence="4 10" id="KW-0251">Elongation factor</keyword>
<dbReference type="InterPro" id="IPR005517">
    <property type="entry name" value="Transl_elong_EFG/EF2_IV"/>
</dbReference>
<dbReference type="Proteomes" id="UP000663929">
    <property type="component" value="Chromosome"/>
</dbReference>
<dbReference type="CDD" id="cd04170">
    <property type="entry name" value="EF-G_bact"/>
    <property type="match status" value="1"/>
</dbReference>
<evidence type="ECO:0000313" key="11">
    <source>
        <dbReference type="Proteomes" id="UP000663929"/>
    </source>
</evidence>
<evidence type="ECO:0000313" key="10">
    <source>
        <dbReference type="EMBL" id="QTD48091.1"/>
    </source>
</evidence>
<keyword evidence="3" id="KW-0547">Nucleotide-binding</keyword>
<dbReference type="CDD" id="cd03713">
    <property type="entry name" value="EFG_mtEFG_C"/>
    <property type="match status" value="1"/>
</dbReference>
<evidence type="ECO:0000256" key="8">
    <source>
        <dbReference type="NCBIfam" id="TIGR00484"/>
    </source>
</evidence>
<dbReference type="InterPro" id="IPR027417">
    <property type="entry name" value="P-loop_NTPase"/>
</dbReference>
<dbReference type="CDD" id="cd04088">
    <property type="entry name" value="EFG_mtEFG_II"/>
    <property type="match status" value="1"/>
</dbReference>
<comment type="function">
    <text evidence="7">Catalyzes the GTP-dependent ribosomal translocation step during translation elongation. During this step, the ribosome changes from the pre-translocational (PRE) to the post-translocational (POST) state as the newly formed A-site-bound peptidyl-tRNA and P-site-bound deacylated tRNA move to the P and E sites, respectively. Catalyzes the coordinated movement of the two tRNA molecules, the mRNA and conformational changes in the ribosome.</text>
</comment>
<dbReference type="Pfam" id="PF22042">
    <property type="entry name" value="EF-G_D2"/>
    <property type="match status" value="1"/>
</dbReference>
<dbReference type="InterPro" id="IPR020568">
    <property type="entry name" value="Ribosomal_Su5_D2-typ_SF"/>
</dbReference>